<dbReference type="PANTHER" id="PTHR38834:SF3">
    <property type="entry name" value="SOLUTE-BINDING PROTEIN FAMILY 3_N-TERMINAL DOMAIN-CONTAINING PROTEIN"/>
    <property type="match status" value="1"/>
</dbReference>
<evidence type="ECO:0000259" key="2">
    <source>
        <dbReference type="Pfam" id="PF00497"/>
    </source>
</evidence>
<organism evidence="3 4">
    <name type="scientific">Pseudomonas taeanensis MS-3</name>
    <dbReference type="NCBI Taxonomy" id="1395571"/>
    <lineage>
        <taxon>Bacteria</taxon>
        <taxon>Pseudomonadati</taxon>
        <taxon>Pseudomonadota</taxon>
        <taxon>Gammaproteobacteria</taxon>
        <taxon>Pseudomonadales</taxon>
        <taxon>Pseudomonadaceae</taxon>
        <taxon>Pseudomonas</taxon>
    </lineage>
</organism>
<protein>
    <submittedName>
        <fullName evidence="3">Amino acid ABC transporter substrate-binding protein</fullName>
    </submittedName>
</protein>
<keyword evidence="4" id="KW-1185">Reference proteome</keyword>
<evidence type="ECO:0000313" key="3">
    <source>
        <dbReference type="EMBL" id="KFX71652.1"/>
    </source>
</evidence>
<feature type="signal peptide" evidence="1">
    <location>
        <begin position="1"/>
        <end position="28"/>
    </location>
</feature>
<feature type="chain" id="PRO_5001984904" evidence="1">
    <location>
        <begin position="29"/>
        <end position="256"/>
    </location>
</feature>
<comment type="caution">
    <text evidence="3">The sequence shown here is derived from an EMBL/GenBank/DDBJ whole genome shotgun (WGS) entry which is preliminary data.</text>
</comment>
<dbReference type="STRING" id="1395571.TMS3_0106935"/>
<evidence type="ECO:0000313" key="4">
    <source>
        <dbReference type="Proteomes" id="UP000030063"/>
    </source>
</evidence>
<dbReference type="SUPFAM" id="SSF53850">
    <property type="entry name" value="Periplasmic binding protein-like II"/>
    <property type="match status" value="1"/>
</dbReference>
<sequence length="256" mass="28613">MKQPLFNCPVTRNLLLAALACLSLQAVAGEAIQIVTEELPPYNMTQDGRLTGMSTEVVQAVLEEIGEQASIQSMPWARAYDIALNAENVLIYSIARTAQREKLFKWVGIVAPMHWYLYSLPQRNIQLKQLDDARPYQIGTVQEDAGEQYLVAQGFTVGKNLQSSNKYAHNYEKLTLGRIDLWVANDLNARYLVRQAGDEPAKVLIPTLSLPDLGSGDGLNMAFSRQTPDATVERFRKGLKAIRDNGTYDAIAKRWL</sequence>
<dbReference type="Pfam" id="PF00497">
    <property type="entry name" value="SBP_bac_3"/>
    <property type="match status" value="1"/>
</dbReference>
<dbReference type="OrthoDB" id="8587856at2"/>
<reference evidence="3 4" key="1">
    <citation type="journal article" date="2014" name="Genome Announc.">
        <title>Draft Genome Sequence of Petroleum Oil-Degrading Marine Bacterium Pseudomonas taeanensis Strain MS-3, Isolated from a Crude Oil-Contaminated Seashore.</title>
        <authorList>
            <person name="Lee S.Y."/>
            <person name="Kim S.H."/>
            <person name="Lee D.G."/>
            <person name="Shin S."/>
            <person name="Yun S.H."/>
            <person name="Choi C.W."/>
            <person name="Chung Y.H."/>
            <person name="Choi J.S."/>
            <person name="Kahng H.Y."/>
            <person name="Kim S.I."/>
        </authorList>
    </citation>
    <scope>NUCLEOTIDE SEQUENCE [LARGE SCALE GENOMIC DNA]</scope>
    <source>
        <strain evidence="3 4">MS-3</strain>
    </source>
</reference>
<dbReference type="Proteomes" id="UP000030063">
    <property type="component" value="Unassembled WGS sequence"/>
</dbReference>
<dbReference type="Gene3D" id="3.40.190.10">
    <property type="entry name" value="Periplasmic binding protein-like II"/>
    <property type="match status" value="2"/>
</dbReference>
<dbReference type="InterPro" id="IPR001638">
    <property type="entry name" value="Solute-binding_3/MltF_N"/>
</dbReference>
<dbReference type="PANTHER" id="PTHR38834">
    <property type="entry name" value="PERIPLASMIC SUBSTRATE BINDING PROTEIN FAMILY 3"/>
    <property type="match status" value="1"/>
</dbReference>
<feature type="domain" description="Solute-binding protein family 3/N-terminal" evidence="2">
    <location>
        <begin position="35"/>
        <end position="256"/>
    </location>
</feature>
<keyword evidence="1" id="KW-0732">Signal</keyword>
<accession>A0A0A1YNZ8</accession>
<dbReference type="RefSeq" id="WP_025164496.1">
    <property type="nucleotide sequence ID" value="NZ_AWSQ01000001.1"/>
</dbReference>
<dbReference type="eggNOG" id="COG0834">
    <property type="taxonomic scope" value="Bacteria"/>
</dbReference>
<name>A0A0A1YNZ8_9PSED</name>
<dbReference type="EMBL" id="AWSQ01000001">
    <property type="protein sequence ID" value="KFX71652.1"/>
    <property type="molecule type" value="Genomic_DNA"/>
</dbReference>
<gene>
    <name evidence="3" type="ORF">TMS3_0106935</name>
</gene>
<evidence type="ECO:0000256" key="1">
    <source>
        <dbReference type="SAM" id="SignalP"/>
    </source>
</evidence>
<proteinExistence type="predicted"/>
<dbReference type="AlphaFoldDB" id="A0A0A1YNZ8"/>